<name>A0A7C8I5J1_9PLEO</name>
<accession>A0A7C8I5J1</accession>
<dbReference type="AlphaFoldDB" id="A0A7C8I5J1"/>
<proteinExistence type="predicted"/>
<reference evidence="2 3" key="1">
    <citation type="submission" date="2020-01" db="EMBL/GenBank/DDBJ databases">
        <authorList>
            <consortium name="DOE Joint Genome Institute"/>
            <person name="Haridas S."/>
            <person name="Albert R."/>
            <person name="Binder M."/>
            <person name="Bloem J."/>
            <person name="Labutti K."/>
            <person name="Salamov A."/>
            <person name="Andreopoulos B."/>
            <person name="Baker S.E."/>
            <person name="Barry K."/>
            <person name="Bills G."/>
            <person name="Bluhm B.H."/>
            <person name="Cannon C."/>
            <person name="Castanera R."/>
            <person name="Culley D.E."/>
            <person name="Daum C."/>
            <person name="Ezra D."/>
            <person name="Gonzalez J.B."/>
            <person name="Henrissat B."/>
            <person name="Kuo A."/>
            <person name="Liang C."/>
            <person name="Lipzen A."/>
            <person name="Lutzoni F."/>
            <person name="Magnuson J."/>
            <person name="Mondo S."/>
            <person name="Nolan M."/>
            <person name="Ohm R."/>
            <person name="Pangilinan J."/>
            <person name="Park H.-J.H."/>
            <person name="Ramirez L."/>
            <person name="Alfaro M."/>
            <person name="Sun H."/>
            <person name="Tritt A."/>
            <person name="Yoshinaga Y."/>
            <person name="Zwiers L.-H.L."/>
            <person name="Turgeon B.G."/>
            <person name="Goodwin S.B."/>
            <person name="Spatafora J.W."/>
            <person name="Crous P.W."/>
            <person name="Grigoriev I.V."/>
        </authorList>
    </citation>
    <scope>NUCLEOTIDE SEQUENCE [LARGE SCALE GENOMIC DNA]</scope>
    <source>
        <strain evidence="2 3">CBS 611.86</strain>
    </source>
</reference>
<feature type="compositionally biased region" description="Basic and acidic residues" evidence="1">
    <location>
        <begin position="1"/>
        <end position="16"/>
    </location>
</feature>
<comment type="caution">
    <text evidence="2">The sequence shown here is derived from an EMBL/GenBank/DDBJ whole genome shotgun (WGS) entry which is preliminary data.</text>
</comment>
<sequence>MADLHNDHVSPGRESDVDQAIVQQSIAQLTPPQSQPSSQNVQVQQRHDTRSPYQSISEHIGPTTRTTMHVETVPNNDGRRDISGRLFRALLPKAGGRQIPGSPRGYPNMTQDILPREAYHRTTPLESYESFEADRINLARVSTSGNTEVNSPQSNERASSVDWTLASAPPAASRWEQAREYRRRVHEPPQVDARTDTTILEVELNAEFWVGQLTQAMANIKNVKDTEGSHAKKMFLPDSSDPLLIEATCREIFSSLIDRCNNGFRGPSNFNKALKLNKETESDSTATCEERLQNIIRALTWNKRCHIPCPFPQTHSQYRSIFNPEAGRTRY</sequence>
<feature type="compositionally biased region" description="Polar residues" evidence="1">
    <location>
        <begin position="21"/>
        <end position="30"/>
    </location>
</feature>
<dbReference type="EMBL" id="JAADJZ010000011">
    <property type="protein sequence ID" value="KAF2871368.1"/>
    <property type="molecule type" value="Genomic_DNA"/>
</dbReference>
<feature type="region of interest" description="Disordered" evidence="1">
    <location>
        <begin position="1"/>
        <end position="66"/>
    </location>
</feature>
<evidence type="ECO:0000313" key="2">
    <source>
        <dbReference type="EMBL" id="KAF2871368.1"/>
    </source>
</evidence>
<feature type="region of interest" description="Disordered" evidence="1">
    <location>
        <begin position="143"/>
        <end position="162"/>
    </location>
</feature>
<gene>
    <name evidence="2" type="ORF">BDV95DRAFT_668032</name>
</gene>
<evidence type="ECO:0000313" key="3">
    <source>
        <dbReference type="Proteomes" id="UP000481861"/>
    </source>
</evidence>
<feature type="compositionally biased region" description="Polar residues" evidence="1">
    <location>
        <begin position="51"/>
        <end position="66"/>
    </location>
</feature>
<dbReference type="OrthoDB" id="3801063at2759"/>
<dbReference type="Proteomes" id="UP000481861">
    <property type="component" value="Unassembled WGS sequence"/>
</dbReference>
<keyword evidence="3" id="KW-1185">Reference proteome</keyword>
<feature type="compositionally biased region" description="Low complexity" evidence="1">
    <location>
        <begin position="31"/>
        <end position="44"/>
    </location>
</feature>
<protein>
    <submittedName>
        <fullName evidence="2">Uncharacterized protein</fullName>
    </submittedName>
</protein>
<evidence type="ECO:0000256" key="1">
    <source>
        <dbReference type="SAM" id="MobiDB-lite"/>
    </source>
</evidence>
<organism evidence="2 3">
    <name type="scientific">Massariosphaeria phaeospora</name>
    <dbReference type="NCBI Taxonomy" id="100035"/>
    <lineage>
        <taxon>Eukaryota</taxon>
        <taxon>Fungi</taxon>
        <taxon>Dikarya</taxon>
        <taxon>Ascomycota</taxon>
        <taxon>Pezizomycotina</taxon>
        <taxon>Dothideomycetes</taxon>
        <taxon>Pleosporomycetidae</taxon>
        <taxon>Pleosporales</taxon>
        <taxon>Pleosporales incertae sedis</taxon>
        <taxon>Massariosphaeria</taxon>
    </lineage>
</organism>